<evidence type="ECO:0000313" key="2">
    <source>
        <dbReference type="Proteomes" id="UP001303473"/>
    </source>
</evidence>
<organism evidence="1 2">
    <name type="scientific">Diplogelasinospora grovesii</name>
    <dbReference type="NCBI Taxonomy" id="303347"/>
    <lineage>
        <taxon>Eukaryota</taxon>
        <taxon>Fungi</taxon>
        <taxon>Dikarya</taxon>
        <taxon>Ascomycota</taxon>
        <taxon>Pezizomycotina</taxon>
        <taxon>Sordariomycetes</taxon>
        <taxon>Sordariomycetidae</taxon>
        <taxon>Sordariales</taxon>
        <taxon>Diplogelasinosporaceae</taxon>
        <taxon>Diplogelasinospora</taxon>
    </lineage>
</organism>
<protein>
    <submittedName>
        <fullName evidence="1">Uncharacterized protein</fullName>
    </submittedName>
</protein>
<proteinExistence type="predicted"/>
<gene>
    <name evidence="1" type="ORF">QBC46DRAFT_380682</name>
</gene>
<dbReference type="Proteomes" id="UP001303473">
    <property type="component" value="Unassembled WGS sequence"/>
</dbReference>
<evidence type="ECO:0000313" key="1">
    <source>
        <dbReference type="EMBL" id="KAK3942122.1"/>
    </source>
</evidence>
<name>A0AAN6S5Q5_9PEZI</name>
<reference evidence="2" key="1">
    <citation type="journal article" date="2023" name="Mol. Phylogenet. Evol.">
        <title>Genome-scale phylogeny and comparative genomics of the fungal order Sordariales.</title>
        <authorList>
            <person name="Hensen N."/>
            <person name="Bonometti L."/>
            <person name="Westerberg I."/>
            <person name="Brannstrom I.O."/>
            <person name="Guillou S."/>
            <person name="Cros-Aarteil S."/>
            <person name="Calhoun S."/>
            <person name="Haridas S."/>
            <person name="Kuo A."/>
            <person name="Mondo S."/>
            <person name="Pangilinan J."/>
            <person name="Riley R."/>
            <person name="LaButti K."/>
            <person name="Andreopoulos B."/>
            <person name="Lipzen A."/>
            <person name="Chen C."/>
            <person name="Yan M."/>
            <person name="Daum C."/>
            <person name="Ng V."/>
            <person name="Clum A."/>
            <person name="Steindorff A."/>
            <person name="Ohm R.A."/>
            <person name="Martin F."/>
            <person name="Silar P."/>
            <person name="Natvig D.O."/>
            <person name="Lalanne C."/>
            <person name="Gautier V."/>
            <person name="Ament-Velasquez S.L."/>
            <person name="Kruys A."/>
            <person name="Hutchinson M.I."/>
            <person name="Powell A.J."/>
            <person name="Barry K."/>
            <person name="Miller A.N."/>
            <person name="Grigoriev I.V."/>
            <person name="Debuchy R."/>
            <person name="Gladieux P."/>
            <person name="Hiltunen Thoren M."/>
            <person name="Johannesson H."/>
        </authorList>
    </citation>
    <scope>NUCLEOTIDE SEQUENCE [LARGE SCALE GENOMIC DNA]</scope>
    <source>
        <strain evidence="2">CBS 340.73</strain>
    </source>
</reference>
<sequence>MSLPRSTPHRYFFRLSLSLLAGCFAIPCRSISRFLLYVKRSPFTRASSSPALRDPAWRGAQLLEPIIFRPKSGAAEKQAFVIVVRHCEADISQRKTPKSILSSCSGTAGEVINTSAISRKVFQLGTRR</sequence>
<keyword evidence="2" id="KW-1185">Reference proteome</keyword>
<comment type="caution">
    <text evidence="1">The sequence shown here is derived from an EMBL/GenBank/DDBJ whole genome shotgun (WGS) entry which is preliminary data.</text>
</comment>
<dbReference type="EMBL" id="MU853776">
    <property type="protein sequence ID" value="KAK3942122.1"/>
    <property type="molecule type" value="Genomic_DNA"/>
</dbReference>
<accession>A0AAN6S5Q5</accession>
<dbReference type="AlphaFoldDB" id="A0AAN6S5Q5"/>